<evidence type="ECO:0000256" key="1">
    <source>
        <dbReference type="SAM" id="Phobius"/>
    </source>
</evidence>
<dbReference type="GeneID" id="72185273"/>
<keyword evidence="1" id="KW-1133">Transmembrane helix</keyword>
<dbReference type="Proteomes" id="UP000830729">
    <property type="component" value="Chromosome"/>
</dbReference>
<sequence>MASIIQNVVDMIGYFTDAALAFPTSIILLAVGFVFVAGSSLVLAYLAAGAAIEFIVPDSAGKPPAQRQ</sequence>
<keyword evidence="1" id="KW-0812">Transmembrane</keyword>
<gene>
    <name evidence="2" type="ORF">M0R89_08700</name>
</gene>
<proteinExistence type="predicted"/>
<dbReference type="InterPro" id="IPR058337">
    <property type="entry name" value="DUF8024"/>
</dbReference>
<dbReference type="KEGG" id="halx:M0R89_08700"/>
<name>A0A8U0HYX3_9EURY</name>
<protein>
    <submittedName>
        <fullName evidence="2">Uncharacterized protein</fullName>
    </submittedName>
</protein>
<keyword evidence="3" id="KW-1185">Reference proteome</keyword>
<keyword evidence="1" id="KW-0472">Membrane</keyword>
<reference evidence="2 3" key="1">
    <citation type="submission" date="2022-04" db="EMBL/GenBank/DDBJ databases">
        <title>Diverse halophilic archaea isolated from saline environments.</title>
        <authorList>
            <person name="Cui H.-L."/>
        </authorList>
    </citation>
    <scope>NUCLEOTIDE SEQUENCE [LARGE SCALE GENOMIC DNA]</scope>
    <source>
        <strain evidence="2 3">XZYJT49</strain>
    </source>
</reference>
<dbReference type="Pfam" id="PF26067">
    <property type="entry name" value="DUF8024"/>
    <property type="match status" value="1"/>
</dbReference>
<organism evidence="2 3">
    <name type="scientific">Halorussus limi</name>
    <dbReference type="NCBI Taxonomy" id="2938695"/>
    <lineage>
        <taxon>Archaea</taxon>
        <taxon>Methanobacteriati</taxon>
        <taxon>Methanobacteriota</taxon>
        <taxon>Stenosarchaea group</taxon>
        <taxon>Halobacteria</taxon>
        <taxon>Halobacteriales</taxon>
        <taxon>Haladaptataceae</taxon>
        <taxon>Halorussus</taxon>
    </lineage>
</organism>
<feature type="transmembrane region" description="Helical" evidence="1">
    <location>
        <begin position="20"/>
        <end position="46"/>
    </location>
</feature>
<evidence type="ECO:0000313" key="3">
    <source>
        <dbReference type="Proteomes" id="UP000830729"/>
    </source>
</evidence>
<accession>A0A8U0HYX3</accession>
<evidence type="ECO:0000313" key="2">
    <source>
        <dbReference type="EMBL" id="UPV76118.1"/>
    </source>
</evidence>
<dbReference type="RefSeq" id="WP_248652155.1">
    <property type="nucleotide sequence ID" value="NZ_CP096659.1"/>
</dbReference>
<dbReference type="EMBL" id="CP096659">
    <property type="protein sequence ID" value="UPV76118.1"/>
    <property type="molecule type" value="Genomic_DNA"/>
</dbReference>
<dbReference type="AlphaFoldDB" id="A0A8U0HYX3"/>